<accession>A0A239AQI7</accession>
<dbReference type="RefSeq" id="WP_089281372.1">
    <property type="nucleotide sequence ID" value="NZ_FZOJ01000002.1"/>
</dbReference>
<dbReference type="OrthoDB" id="9809101at2"/>
<keyword evidence="2" id="KW-0175">Coiled coil</keyword>
<organism evidence="3 4">
    <name type="scientific">Anaerovirgula multivorans</name>
    <dbReference type="NCBI Taxonomy" id="312168"/>
    <lineage>
        <taxon>Bacteria</taxon>
        <taxon>Bacillati</taxon>
        <taxon>Bacillota</taxon>
        <taxon>Clostridia</taxon>
        <taxon>Peptostreptococcales</taxon>
        <taxon>Natronincolaceae</taxon>
        <taxon>Anaerovirgula</taxon>
    </lineage>
</organism>
<dbReference type="InterPro" id="IPR001585">
    <property type="entry name" value="TAL/FSA"/>
</dbReference>
<dbReference type="Pfam" id="PF00923">
    <property type="entry name" value="TAL_FSA"/>
    <property type="match status" value="1"/>
</dbReference>
<evidence type="ECO:0000256" key="2">
    <source>
        <dbReference type="SAM" id="Coils"/>
    </source>
</evidence>
<dbReference type="SUPFAM" id="SSF51569">
    <property type="entry name" value="Aldolase"/>
    <property type="match status" value="1"/>
</dbReference>
<evidence type="ECO:0000313" key="4">
    <source>
        <dbReference type="Proteomes" id="UP000198304"/>
    </source>
</evidence>
<dbReference type="Gene3D" id="3.20.20.70">
    <property type="entry name" value="Aldolase class I"/>
    <property type="match status" value="1"/>
</dbReference>
<protein>
    <submittedName>
        <fullName evidence="3">Transaldolase</fullName>
    </submittedName>
</protein>
<proteinExistence type="predicted"/>
<keyword evidence="4" id="KW-1185">Reference proteome</keyword>
<name>A0A239AQI7_9FIRM</name>
<dbReference type="Proteomes" id="UP000198304">
    <property type="component" value="Unassembled WGS sequence"/>
</dbReference>
<dbReference type="AlphaFoldDB" id="A0A239AQI7"/>
<gene>
    <name evidence="3" type="ORF">SAMN05446037_1002184</name>
</gene>
<keyword evidence="1" id="KW-0704">Schiff base</keyword>
<dbReference type="EMBL" id="FZOJ01000002">
    <property type="protein sequence ID" value="SNR97611.1"/>
    <property type="molecule type" value="Genomic_DNA"/>
</dbReference>
<dbReference type="InterPro" id="IPR013785">
    <property type="entry name" value="Aldolase_TIM"/>
</dbReference>
<reference evidence="3 4" key="1">
    <citation type="submission" date="2017-06" db="EMBL/GenBank/DDBJ databases">
        <authorList>
            <person name="Kim H.J."/>
            <person name="Triplett B.A."/>
        </authorList>
    </citation>
    <scope>NUCLEOTIDE SEQUENCE [LARGE SCALE GENOMIC DNA]</scope>
    <source>
        <strain evidence="3 4">SCA</strain>
    </source>
</reference>
<dbReference type="GO" id="GO:0005975">
    <property type="term" value="P:carbohydrate metabolic process"/>
    <property type="evidence" value="ECO:0007669"/>
    <property type="project" value="InterPro"/>
</dbReference>
<dbReference type="PANTHER" id="PTHR10683">
    <property type="entry name" value="TRANSALDOLASE"/>
    <property type="match status" value="1"/>
</dbReference>
<sequence>MSQKQYKSPLHEMVNTTKTDFWNDSCSIAELEYALEYGAVGATTNPVIVGEVLKKEMHLYEDRIKEMIQEMPNATEDDIAWKLNEEMAVAGAKLLMPIYEVSKGQKGRISIQTNTKYYRDPELILEQAVGFHTLAPNVQVKMPVTKAGVKAVEEATYQGVSINATVSFTVPQALAVAEAVERGLKRREAEGKDTSLMHPVCTIMLGRIDDWLKFVADRDGIILDPACLEWAGVAIMKNAYKIYKEKGYRTQLLAAAYRNHHQWSELIGADMSLTIPHKWIKRFNHSDIKVENRIDQPVDTKIIEKLTQKLPDFIKAYEPNGMTVEEFDSFGAVNKTLLQFLGGYDDLVSMIRKYMVIVK</sequence>
<feature type="coiled-coil region" evidence="2">
    <location>
        <begin position="50"/>
        <end position="77"/>
    </location>
</feature>
<evidence type="ECO:0000313" key="3">
    <source>
        <dbReference type="EMBL" id="SNR97611.1"/>
    </source>
</evidence>
<evidence type="ECO:0000256" key="1">
    <source>
        <dbReference type="ARBA" id="ARBA00023270"/>
    </source>
</evidence>